<comment type="caution">
    <text evidence="4">The sequence shown here is derived from an EMBL/GenBank/DDBJ whole genome shotgun (WGS) entry which is preliminary data.</text>
</comment>
<dbReference type="Pfam" id="PF01900">
    <property type="entry name" value="RNase_P_Rpp14"/>
    <property type="match status" value="1"/>
</dbReference>
<gene>
    <name evidence="4" type="ORF">AFUS01_LOCUS37556</name>
</gene>
<sequence>MVRKRHRYVTVDVEKEDGWKKGVVTRSALLTQALYSSIKSLYGIQGVAMAKTGLHLEFLGAEASVARITMRRSAYRIVTSSLQLITVLDGSKVNIRSLHTAATIRHSNIFAEKYLRRQIEAQLASISTESERESLMLTIRDKTTDKRKSAEIVDVVKAKKRKVNSEDSVRSRLEKRKLLHMMLSK</sequence>
<dbReference type="Proteomes" id="UP000708208">
    <property type="component" value="Unassembled WGS sequence"/>
</dbReference>
<dbReference type="GO" id="GO:0030677">
    <property type="term" value="C:ribonuclease P complex"/>
    <property type="evidence" value="ECO:0007669"/>
    <property type="project" value="InterPro"/>
</dbReference>
<dbReference type="PIRSF" id="PIRSF023803">
    <property type="entry name" value="Ribonuclease_P_prd"/>
    <property type="match status" value="1"/>
</dbReference>
<comment type="subcellular location">
    <subcellularLocation>
        <location evidence="3">Nucleus</location>
        <location evidence="3">Nucleolus</location>
    </subcellularLocation>
</comment>
<dbReference type="OrthoDB" id="277888at2759"/>
<keyword evidence="1" id="KW-0698">rRNA processing</keyword>
<dbReference type="EMBL" id="CAJVCH010544057">
    <property type="protein sequence ID" value="CAG7827575.1"/>
    <property type="molecule type" value="Genomic_DNA"/>
</dbReference>
<protein>
    <recommendedName>
        <fullName evidence="2 3">Ribonuclease P/MRP protein subunit POP5</fullName>
    </recommendedName>
</protein>
<name>A0A8J2L942_9HEXA</name>
<dbReference type="InterPro" id="IPR016819">
    <property type="entry name" value="RNase_P/MRP_POP5"/>
</dbReference>
<keyword evidence="3" id="KW-0539">Nucleus</keyword>
<evidence type="ECO:0000256" key="3">
    <source>
        <dbReference type="PIRNR" id="PIRNR023803"/>
    </source>
</evidence>
<keyword evidence="3" id="KW-0819">tRNA processing</keyword>
<accession>A0A8J2L942</accession>
<evidence type="ECO:0000256" key="1">
    <source>
        <dbReference type="ARBA" id="ARBA00022552"/>
    </source>
</evidence>
<keyword evidence="5" id="KW-1185">Reference proteome</keyword>
<evidence type="ECO:0000256" key="2">
    <source>
        <dbReference type="ARBA" id="ARBA00044198"/>
    </source>
</evidence>
<dbReference type="InterPro" id="IPR002759">
    <property type="entry name" value="Pop5/Rpp14/Rnp2-like"/>
</dbReference>
<proteinExistence type="inferred from homology"/>
<organism evidence="4 5">
    <name type="scientific">Allacma fusca</name>
    <dbReference type="NCBI Taxonomy" id="39272"/>
    <lineage>
        <taxon>Eukaryota</taxon>
        <taxon>Metazoa</taxon>
        <taxon>Ecdysozoa</taxon>
        <taxon>Arthropoda</taxon>
        <taxon>Hexapoda</taxon>
        <taxon>Collembola</taxon>
        <taxon>Symphypleona</taxon>
        <taxon>Sminthuridae</taxon>
        <taxon>Allacma</taxon>
    </lineage>
</organism>
<dbReference type="PANTHER" id="PTHR48414:SF1">
    <property type="entry name" value="POP5 HOMOLOG, RIBONUCLEASE P_MRP SUBUNIT"/>
    <property type="match status" value="1"/>
</dbReference>
<comment type="function">
    <text evidence="3">Component of ribonuclease P, a protein complex that generates mature tRNA molecules by cleaving their 5'-ends.</text>
</comment>
<evidence type="ECO:0000313" key="5">
    <source>
        <dbReference type="Proteomes" id="UP000708208"/>
    </source>
</evidence>
<dbReference type="GO" id="GO:0001682">
    <property type="term" value="P:tRNA 5'-leader removal"/>
    <property type="evidence" value="ECO:0007669"/>
    <property type="project" value="InterPro"/>
</dbReference>
<reference evidence="4" key="1">
    <citation type="submission" date="2021-06" db="EMBL/GenBank/DDBJ databases">
        <authorList>
            <person name="Hodson N. C."/>
            <person name="Mongue J. A."/>
            <person name="Jaron S. K."/>
        </authorList>
    </citation>
    <scope>NUCLEOTIDE SEQUENCE</scope>
</reference>
<comment type="similarity">
    <text evidence="3">Belongs to the eukaryotic/archaeal RNase P protein component 2 family.</text>
</comment>
<dbReference type="AlphaFoldDB" id="A0A8J2L942"/>
<evidence type="ECO:0000313" key="4">
    <source>
        <dbReference type="EMBL" id="CAG7827575.1"/>
    </source>
</evidence>
<dbReference type="PANTHER" id="PTHR48414">
    <property type="entry name" value="POP5 HOMOLOG, RIBONUCLEASE P_MRP SUBUNIT"/>
    <property type="match status" value="1"/>
</dbReference>